<gene>
    <name evidence="6 7" type="primary">xseB</name>
    <name evidence="7" type="ORF">C7H19_08335</name>
</gene>
<comment type="caution">
    <text evidence="7">The sequence shown here is derived from an EMBL/GenBank/DDBJ whole genome shotgun (WGS) entry which is preliminary data.</text>
</comment>
<dbReference type="InterPro" id="IPR003761">
    <property type="entry name" value="Exonuc_VII_S"/>
</dbReference>
<keyword evidence="4 6" id="KW-0378">Hydrolase</keyword>
<dbReference type="HAMAP" id="MF_00337">
    <property type="entry name" value="Exonuc_7_S"/>
    <property type="match status" value="1"/>
</dbReference>
<dbReference type="InterPro" id="IPR037004">
    <property type="entry name" value="Exonuc_VII_ssu_sf"/>
</dbReference>
<accession>A0A2T1M022</accession>
<keyword evidence="8" id="KW-1185">Reference proteome</keyword>
<evidence type="ECO:0000256" key="5">
    <source>
        <dbReference type="ARBA" id="ARBA00022839"/>
    </source>
</evidence>
<keyword evidence="2 6" id="KW-0963">Cytoplasm</keyword>
<protein>
    <recommendedName>
        <fullName evidence="6">Exodeoxyribonuclease 7 small subunit</fullName>
        <ecNumber evidence="6">3.1.11.6</ecNumber>
    </recommendedName>
    <alternativeName>
        <fullName evidence="6">Exodeoxyribonuclease VII small subunit</fullName>
        <shortName evidence="6">Exonuclease VII small subunit</shortName>
    </alternativeName>
</protein>
<keyword evidence="3 6" id="KW-0540">Nuclease</keyword>
<dbReference type="EMBL" id="PXOH01000006">
    <property type="protein sequence ID" value="PSF37970.1"/>
    <property type="molecule type" value="Genomic_DNA"/>
</dbReference>
<comment type="catalytic activity">
    <reaction evidence="6">
        <text>Exonucleolytic cleavage in either 5'- to 3'- or 3'- to 5'-direction to yield nucleoside 5'-phosphates.</text>
        <dbReference type="EC" id="3.1.11.6"/>
    </reaction>
</comment>
<dbReference type="Gene3D" id="1.10.287.1040">
    <property type="entry name" value="Exonuclease VII, small subunit"/>
    <property type="match status" value="1"/>
</dbReference>
<dbReference type="AlphaFoldDB" id="A0A2T1M022"/>
<comment type="subcellular location">
    <subcellularLocation>
        <location evidence="6">Cytoplasm</location>
    </subcellularLocation>
</comment>
<dbReference type="PANTHER" id="PTHR34137:SF1">
    <property type="entry name" value="EXODEOXYRIBONUCLEASE 7 SMALL SUBUNIT"/>
    <property type="match status" value="1"/>
</dbReference>
<evidence type="ECO:0000256" key="3">
    <source>
        <dbReference type="ARBA" id="ARBA00022722"/>
    </source>
</evidence>
<dbReference type="SUPFAM" id="SSF116842">
    <property type="entry name" value="XseB-like"/>
    <property type="match status" value="1"/>
</dbReference>
<dbReference type="PANTHER" id="PTHR34137">
    <property type="entry name" value="EXODEOXYRIBONUCLEASE 7 SMALL SUBUNIT"/>
    <property type="match status" value="1"/>
</dbReference>
<dbReference type="OrthoDB" id="427334at2"/>
<reference evidence="7 8" key="1">
    <citation type="submission" date="2018-03" db="EMBL/GenBank/DDBJ databases">
        <title>The ancient ancestry and fast evolution of plastids.</title>
        <authorList>
            <person name="Moore K.R."/>
            <person name="Magnabosco C."/>
            <person name="Momper L."/>
            <person name="Gold D.A."/>
            <person name="Bosak T."/>
            <person name="Fournier G.P."/>
        </authorList>
    </citation>
    <scope>NUCLEOTIDE SEQUENCE [LARGE SCALE GENOMIC DNA]</scope>
    <source>
        <strain evidence="7 8">CCALA 016</strain>
    </source>
</reference>
<dbReference type="GO" id="GO:0005829">
    <property type="term" value="C:cytosol"/>
    <property type="evidence" value="ECO:0007669"/>
    <property type="project" value="TreeGrafter"/>
</dbReference>
<evidence type="ECO:0000256" key="1">
    <source>
        <dbReference type="ARBA" id="ARBA00009998"/>
    </source>
</evidence>
<dbReference type="GO" id="GO:0008855">
    <property type="term" value="F:exodeoxyribonuclease VII activity"/>
    <property type="evidence" value="ECO:0007669"/>
    <property type="project" value="UniProtKB-UniRule"/>
</dbReference>
<dbReference type="EC" id="3.1.11.6" evidence="6"/>
<evidence type="ECO:0000313" key="7">
    <source>
        <dbReference type="EMBL" id="PSF37970.1"/>
    </source>
</evidence>
<evidence type="ECO:0000256" key="6">
    <source>
        <dbReference type="HAMAP-Rule" id="MF_00337"/>
    </source>
</evidence>
<dbReference type="Pfam" id="PF02609">
    <property type="entry name" value="Exonuc_VII_S"/>
    <property type="match status" value="1"/>
</dbReference>
<reference evidence="7 8" key="2">
    <citation type="submission" date="2018-03" db="EMBL/GenBank/DDBJ databases">
        <authorList>
            <person name="Keele B.F."/>
        </authorList>
    </citation>
    <scope>NUCLEOTIDE SEQUENCE [LARGE SCALE GENOMIC DNA]</scope>
    <source>
        <strain evidence="7 8">CCALA 016</strain>
    </source>
</reference>
<evidence type="ECO:0000256" key="4">
    <source>
        <dbReference type="ARBA" id="ARBA00022801"/>
    </source>
</evidence>
<sequence>MPPRSKKSKDFNYETTITEVEAMIEQIESGSLTLEDVFDKFTQASNALAQCEAFLAQGKQRMDLLIEVLESSAKEDLEF</sequence>
<dbReference type="Proteomes" id="UP000239001">
    <property type="component" value="Unassembled WGS sequence"/>
</dbReference>
<comment type="similarity">
    <text evidence="1 6">Belongs to the XseB family.</text>
</comment>
<organism evidence="7 8">
    <name type="scientific">Aphanothece hegewaldii CCALA 016</name>
    <dbReference type="NCBI Taxonomy" id="2107694"/>
    <lineage>
        <taxon>Bacteria</taxon>
        <taxon>Bacillati</taxon>
        <taxon>Cyanobacteriota</taxon>
        <taxon>Cyanophyceae</taxon>
        <taxon>Oscillatoriophycideae</taxon>
        <taxon>Chroococcales</taxon>
        <taxon>Aphanothecaceae</taxon>
        <taxon>Aphanothece</taxon>
    </lineage>
</organism>
<keyword evidence="5 6" id="KW-0269">Exonuclease</keyword>
<evidence type="ECO:0000313" key="8">
    <source>
        <dbReference type="Proteomes" id="UP000239001"/>
    </source>
</evidence>
<dbReference type="GO" id="GO:0009318">
    <property type="term" value="C:exodeoxyribonuclease VII complex"/>
    <property type="evidence" value="ECO:0007669"/>
    <property type="project" value="UniProtKB-UniRule"/>
</dbReference>
<dbReference type="NCBIfam" id="TIGR01280">
    <property type="entry name" value="xseB"/>
    <property type="match status" value="1"/>
</dbReference>
<comment type="function">
    <text evidence="6">Bidirectionally degrades single-stranded DNA into large acid-insoluble oligonucleotides, which are then degraded further into small acid-soluble oligonucleotides.</text>
</comment>
<evidence type="ECO:0000256" key="2">
    <source>
        <dbReference type="ARBA" id="ARBA00022490"/>
    </source>
</evidence>
<name>A0A2T1M022_9CHRO</name>
<proteinExistence type="inferred from homology"/>
<dbReference type="RefSeq" id="WP_106456410.1">
    <property type="nucleotide sequence ID" value="NZ_PXOH01000006.1"/>
</dbReference>
<dbReference type="GO" id="GO:0006308">
    <property type="term" value="P:DNA catabolic process"/>
    <property type="evidence" value="ECO:0007669"/>
    <property type="project" value="UniProtKB-UniRule"/>
</dbReference>
<comment type="subunit">
    <text evidence="6">Heterooligomer composed of large and small subunits.</text>
</comment>